<dbReference type="SUPFAM" id="SSF46955">
    <property type="entry name" value="Putative DNA-binding domain"/>
    <property type="match status" value="1"/>
</dbReference>
<dbReference type="PANTHER" id="PTHR30204:SF96">
    <property type="entry name" value="CHROMOSOME-ANCHORING PROTEIN RACA"/>
    <property type="match status" value="1"/>
</dbReference>
<keyword evidence="1 3" id="KW-0238">DNA-binding</keyword>
<evidence type="ECO:0000259" key="2">
    <source>
        <dbReference type="PROSITE" id="PS50937"/>
    </source>
</evidence>
<reference evidence="3 4" key="1">
    <citation type="submission" date="2019-07" db="EMBL/GenBank/DDBJ databases">
        <title>Genome sequencing of 100 strains of the haloalkaliphilic chemolithoautotrophic sulfur-oxidizing bacterium Thioalkalivibrio.</title>
        <authorList>
            <person name="Muyzer G."/>
        </authorList>
    </citation>
    <scope>NUCLEOTIDE SEQUENCE [LARGE SCALE GENOMIC DNA]</scope>
    <source>
        <strain evidence="3 4">ASO4-4</strain>
    </source>
</reference>
<name>A0A562RW32_9BACT</name>
<dbReference type="Gene3D" id="3.20.80.10">
    <property type="entry name" value="Regulatory factor, effector binding domain"/>
    <property type="match status" value="1"/>
</dbReference>
<dbReference type="PROSITE" id="PS00552">
    <property type="entry name" value="HTH_MERR_1"/>
    <property type="match status" value="1"/>
</dbReference>
<dbReference type="PROSITE" id="PS50937">
    <property type="entry name" value="HTH_MERR_2"/>
    <property type="match status" value="1"/>
</dbReference>
<dbReference type="EMBL" id="VLLC01000009">
    <property type="protein sequence ID" value="TWI73033.1"/>
    <property type="molecule type" value="Genomic_DNA"/>
</dbReference>
<dbReference type="Gene3D" id="1.10.1660.10">
    <property type="match status" value="1"/>
</dbReference>
<sequence length="283" mass="33663">MKGHSMSYKSRYSIGEVSTICNVSKKTLRYYDKIGLINSERDDTNNYRYYTKESLLAVPVIKYYKQMGFKLDEMREFIEGNHYNVYKAIQTSFRSKIDELQREQEEIRRKFASVKDWYDLIIEAEMVLDNNIHEVSIKYVEATDCLYQEQFFDNDIEASIINIEFTNYVEAVNNEITGPVMLNFSSFRDRMEDKGQQIRILQRTLMECKKDEKMTFGGYMMVACYHIGPHESICGTYEKMCHWARRHGYLLGDESYERYVADYWTTRNSAQFVTEIMIRATRI</sequence>
<protein>
    <submittedName>
        <fullName evidence="3">DNA-binding transcriptional MerR regulator</fullName>
    </submittedName>
</protein>
<proteinExistence type="predicted"/>
<dbReference type="RefSeq" id="WP_246118543.1">
    <property type="nucleotide sequence ID" value="NZ_VLLC01000009.1"/>
</dbReference>
<dbReference type="InterPro" id="IPR029442">
    <property type="entry name" value="GyrI-like"/>
</dbReference>
<dbReference type="SUPFAM" id="SSF55136">
    <property type="entry name" value="Probable bacterial effector-binding domain"/>
    <property type="match status" value="1"/>
</dbReference>
<dbReference type="Pfam" id="PF13411">
    <property type="entry name" value="MerR_1"/>
    <property type="match status" value="1"/>
</dbReference>
<dbReference type="InterPro" id="IPR009061">
    <property type="entry name" value="DNA-bd_dom_put_sf"/>
</dbReference>
<evidence type="ECO:0000313" key="3">
    <source>
        <dbReference type="EMBL" id="TWI73033.1"/>
    </source>
</evidence>
<gene>
    <name evidence="3" type="ORF">LZ24_01444</name>
</gene>
<dbReference type="CDD" id="cd01107">
    <property type="entry name" value="HTH_BmrR"/>
    <property type="match status" value="1"/>
</dbReference>
<dbReference type="InterPro" id="IPR000551">
    <property type="entry name" value="MerR-type_HTH_dom"/>
</dbReference>
<evidence type="ECO:0000256" key="1">
    <source>
        <dbReference type="ARBA" id="ARBA00023125"/>
    </source>
</evidence>
<dbReference type="Proteomes" id="UP000318307">
    <property type="component" value="Unassembled WGS sequence"/>
</dbReference>
<organism evidence="3 4">
    <name type="scientific">Desulfobotulus alkaliphilus</name>
    <dbReference type="NCBI Taxonomy" id="622671"/>
    <lineage>
        <taxon>Bacteria</taxon>
        <taxon>Pseudomonadati</taxon>
        <taxon>Thermodesulfobacteriota</taxon>
        <taxon>Desulfobacteria</taxon>
        <taxon>Desulfobacterales</taxon>
        <taxon>Desulfobacteraceae</taxon>
        <taxon>Desulfobotulus</taxon>
    </lineage>
</organism>
<dbReference type="InterPro" id="IPR011256">
    <property type="entry name" value="Reg_factor_effector_dom_sf"/>
</dbReference>
<feature type="domain" description="HTH merR-type" evidence="2">
    <location>
        <begin position="11"/>
        <end position="80"/>
    </location>
</feature>
<dbReference type="SMART" id="SM00422">
    <property type="entry name" value="HTH_MERR"/>
    <property type="match status" value="1"/>
</dbReference>
<comment type="caution">
    <text evidence="3">The sequence shown here is derived from an EMBL/GenBank/DDBJ whole genome shotgun (WGS) entry which is preliminary data.</text>
</comment>
<keyword evidence="4" id="KW-1185">Reference proteome</keyword>
<dbReference type="AlphaFoldDB" id="A0A562RW32"/>
<dbReference type="GO" id="GO:0003700">
    <property type="term" value="F:DNA-binding transcription factor activity"/>
    <property type="evidence" value="ECO:0007669"/>
    <property type="project" value="InterPro"/>
</dbReference>
<dbReference type="GO" id="GO:0003677">
    <property type="term" value="F:DNA binding"/>
    <property type="evidence" value="ECO:0007669"/>
    <property type="project" value="UniProtKB-KW"/>
</dbReference>
<dbReference type="Pfam" id="PF06445">
    <property type="entry name" value="GyrI-like"/>
    <property type="match status" value="1"/>
</dbReference>
<dbReference type="PANTHER" id="PTHR30204">
    <property type="entry name" value="REDOX-CYCLING DRUG-SENSING TRANSCRIPTIONAL ACTIVATOR SOXR"/>
    <property type="match status" value="1"/>
</dbReference>
<evidence type="ECO:0000313" key="4">
    <source>
        <dbReference type="Proteomes" id="UP000318307"/>
    </source>
</evidence>
<dbReference type="InterPro" id="IPR047057">
    <property type="entry name" value="MerR_fam"/>
</dbReference>
<accession>A0A562RW32</accession>